<keyword evidence="1" id="KW-0812">Transmembrane</keyword>
<dbReference type="EMBL" id="MKIR01000001">
    <property type="protein sequence ID" value="OFI50403.1"/>
    <property type="molecule type" value="Genomic_DNA"/>
</dbReference>
<proteinExistence type="predicted"/>
<feature type="transmembrane region" description="Helical" evidence="1">
    <location>
        <begin position="111"/>
        <end position="130"/>
    </location>
</feature>
<gene>
    <name evidence="2" type="ORF">BG261_00520</name>
</gene>
<dbReference type="AlphaFoldDB" id="A0A1E8GS06"/>
<reference evidence="3" key="1">
    <citation type="submission" date="2016-09" db="EMBL/GenBank/DDBJ databases">
        <title>Draft genome sequence of a novel species of the family Streptococcaceae isolated from flowers.</title>
        <authorList>
            <person name="Chuah L.-O."/>
            <person name="Yap K.-P."/>
            <person name="Thong K.L."/>
            <person name="Liong M.T."/>
            <person name="Ahmad R."/>
            <person name="Rusul G."/>
        </authorList>
    </citation>
    <scope>NUCLEOTIDE SEQUENCE [LARGE SCALE GENOMIC DNA]</scope>
    <source>
        <strain evidence="3">DF1</strain>
    </source>
</reference>
<organism evidence="2 3">
    <name type="scientific">Floricoccus tropicus</name>
    <dbReference type="NCBI Taxonomy" id="1859473"/>
    <lineage>
        <taxon>Bacteria</taxon>
        <taxon>Bacillati</taxon>
        <taxon>Bacillota</taxon>
        <taxon>Bacilli</taxon>
        <taxon>Lactobacillales</taxon>
        <taxon>Streptococcaceae</taxon>
        <taxon>Floricoccus</taxon>
    </lineage>
</organism>
<evidence type="ECO:0000313" key="2">
    <source>
        <dbReference type="EMBL" id="OFI50403.1"/>
    </source>
</evidence>
<keyword evidence="1" id="KW-1133">Transmembrane helix</keyword>
<comment type="caution">
    <text evidence="2">The sequence shown here is derived from an EMBL/GenBank/DDBJ whole genome shotgun (WGS) entry which is preliminary data.</text>
</comment>
<protein>
    <submittedName>
        <fullName evidence="2">Uncharacterized protein</fullName>
    </submittedName>
</protein>
<dbReference type="Proteomes" id="UP000178622">
    <property type="component" value="Unassembled WGS sequence"/>
</dbReference>
<keyword evidence="3" id="KW-1185">Reference proteome</keyword>
<evidence type="ECO:0000256" key="1">
    <source>
        <dbReference type="SAM" id="Phobius"/>
    </source>
</evidence>
<sequence>MLILGLIFVVLPFFLYSLIFFIATKLLIKFNFSNCIFLRSNKNQKIITSIVLLIISLFAEEEILKYYYNVGYFFYIVLSFGILLIMYAMPLSVFLFPFIHIEEMPWTKFKLFCLNITTSVTYTWSVLLFMSDGKIFNGQSGGSYLYYDGNELLRNLGALSLLFIATYMFLNVLFKYCENKKITSEGKNKVELYEKIL</sequence>
<evidence type="ECO:0000313" key="3">
    <source>
        <dbReference type="Proteomes" id="UP000178622"/>
    </source>
</evidence>
<feature type="transmembrane region" description="Helical" evidence="1">
    <location>
        <begin position="6"/>
        <end position="28"/>
    </location>
</feature>
<feature type="transmembrane region" description="Helical" evidence="1">
    <location>
        <begin position="74"/>
        <end position="99"/>
    </location>
</feature>
<keyword evidence="1" id="KW-0472">Membrane</keyword>
<feature type="transmembrane region" description="Helical" evidence="1">
    <location>
        <begin position="152"/>
        <end position="174"/>
    </location>
</feature>
<name>A0A1E8GS06_9LACT</name>
<dbReference type="STRING" id="1859473.BG261_00520"/>
<accession>A0A1E8GS06</accession>